<gene>
    <name evidence="14" type="ORF">FPZ43_07895</name>
</gene>
<dbReference type="GO" id="GO:0004673">
    <property type="term" value="F:protein histidine kinase activity"/>
    <property type="evidence" value="ECO:0007669"/>
    <property type="project" value="UniProtKB-EC"/>
</dbReference>
<evidence type="ECO:0000256" key="11">
    <source>
        <dbReference type="ARBA" id="ARBA00023136"/>
    </source>
</evidence>
<evidence type="ECO:0000259" key="12">
    <source>
        <dbReference type="PROSITE" id="PS50109"/>
    </source>
</evidence>
<dbReference type="InterPro" id="IPR013767">
    <property type="entry name" value="PAS_fold"/>
</dbReference>
<dbReference type="SMART" id="SM00387">
    <property type="entry name" value="HATPase_c"/>
    <property type="match status" value="1"/>
</dbReference>
<evidence type="ECO:0000256" key="7">
    <source>
        <dbReference type="ARBA" id="ARBA00022777"/>
    </source>
</evidence>
<dbReference type="InterPro" id="IPR005467">
    <property type="entry name" value="His_kinase_dom"/>
</dbReference>
<dbReference type="PROSITE" id="PS50112">
    <property type="entry name" value="PAS"/>
    <property type="match status" value="2"/>
</dbReference>
<dbReference type="PROSITE" id="PS50109">
    <property type="entry name" value="HIS_KIN"/>
    <property type="match status" value="1"/>
</dbReference>
<evidence type="ECO:0000313" key="14">
    <source>
        <dbReference type="EMBL" id="TWR29769.1"/>
    </source>
</evidence>
<feature type="domain" description="Histidine kinase" evidence="12">
    <location>
        <begin position="251"/>
        <end position="462"/>
    </location>
</feature>
<dbReference type="PANTHER" id="PTHR42878">
    <property type="entry name" value="TWO-COMPONENT HISTIDINE KINASE"/>
    <property type="match status" value="1"/>
</dbReference>
<feature type="domain" description="PAS" evidence="13">
    <location>
        <begin position="124"/>
        <end position="194"/>
    </location>
</feature>
<dbReference type="OrthoDB" id="6231665at2"/>
<keyword evidence="8" id="KW-0067">ATP-binding</keyword>
<dbReference type="InterPro" id="IPR004358">
    <property type="entry name" value="Sig_transdc_His_kin-like_C"/>
</dbReference>
<evidence type="ECO:0000256" key="5">
    <source>
        <dbReference type="ARBA" id="ARBA00022692"/>
    </source>
</evidence>
<dbReference type="InterPro" id="IPR036890">
    <property type="entry name" value="HATPase_C_sf"/>
</dbReference>
<dbReference type="EC" id="2.7.13.3" evidence="3"/>
<evidence type="ECO:0000256" key="4">
    <source>
        <dbReference type="ARBA" id="ARBA00022679"/>
    </source>
</evidence>
<evidence type="ECO:0000256" key="2">
    <source>
        <dbReference type="ARBA" id="ARBA00004141"/>
    </source>
</evidence>
<keyword evidence="5" id="KW-0812">Transmembrane</keyword>
<evidence type="ECO:0000313" key="15">
    <source>
        <dbReference type="Proteomes" id="UP000320042"/>
    </source>
</evidence>
<dbReference type="RefSeq" id="WP_146381325.1">
    <property type="nucleotide sequence ID" value="NZ_VOEJ01000003.1"/>
</dbReference>
<keyword evidence="15" id="KW-1185">Reference proteome</keyword>
<evidence type="ECO:0000259" key="13">
    <source>
        <dbReference type="PROSITE" id="PS50112"/>
    </source>
</evidence>
<keyword evidence="10" id="KW-0902">Two-component regulatory system</keyword>
<dbReference type="InterPro" id="IPR003594">
    <property type="entry name" value="HATPase_dom"/>
</dbReference>
<dbReference type="GO" id="GO:0006355">
    <property type="term" value="P:regulation of DNA-templated transcription"/>
    <property type="evidence" value="ECO:0007669"/>
    <property type="project" value="InterPro"/>
</dbReference>
<keyword evidence="4" id="KW-0808">Transferase</keyword>
<keyword evidence="6" id="KW-0547">Nucleotide-binding</keyword>
<dbReference type="CDD" id="cd00130">
    <property type="entry name" value="PAS"/>
    <property type="match status" value="2"/>
</dbReference>
<dbReference type="InterPro" id="IPR000014">
    <property type="entry name" value="PAS"/>
</dbReference>
<dbReference type="Pfam" id="PF13426">
    <property type="entry name" value="PAS_9"/>
    <property type="match status" value="1"/>
</dbReference>
<comment type="subcellular location">
    <subcellularLocation>
        <location evidence="2">Membrane</location>
        <topology evidence="2">Multi-pass membrane protein</topology>
    </subcellularLocation>
</comment>
<organism evidence="14 15">
    <name type="scientific">Mucilaginibacter pallidiroseus</name>
    <dbReference type="NCBI Taxonomy" id="2599295"/>
    <lineage>
        <taxon>Bacteria</taxon>
        <taxon>Pseudomonadati</taxon>
        <taxon>Bacteroidota</taxon>
        <taxon>Sphingobacteriia</taxon>
        <taxon>Sphingobacteriales</taxon>
        <taxon>Sphingobacteriaceae</taxon>
        <taxon>Mucilaginibacter</taxon>
    </lineage>
</organism>
<protein>
    <recommendedName>
        <fullName evidence="3">histidine kinase</fullName>
        <ecNumber evidence="3">2.7.13.3</ecNumber>
    </recommendedName>
</protein>
<comment type="caution">
    <text evidence="14">The sequence shown here is derived from an EMBL/GenBank/DDBJ whole genome shotgun (WGS) entry which is preliminary data.</text>
</comment>
<accession>A0A563UET3</accession>
<dbReference type="Proteomes" id="UP000320042">
    <property type="component" value="Unassembled WGS sequence"/>
</dbReference>
<dbReference type="AlphaFoldDB" id="A0A563UET3"/>
<keyword evidence="9" id="KW-1133">Transmembrane helix</keyword>
<dbReference type="GO" id="GO:0016020">
    <property type="term" value="C:membrane"/>
    <property type="evidence" value="ECO:0007669"/>
    <property type="project" value="UniProtKB-SubCell"/>
</dbReference>
<dbReference type="Pfam" id="PF02518">
    <property type="entry name" value="HATPase_c"/>
    <property type="match status" value="1"/>
</dbReference>
<dbReference type="InterPro" id="IPR035965">
    <property type="entry name" value="PAS-like_dom_sf"/>
</dbReference>
<reference evidence="14 15" key="1">
    <citation type="submission" date="2019-07" db="EMBL/GenBank/DDBJ databases">
        <authorList>
            <person name="Kim J."/>
        </authorList>
    </citation>
    <scope>NUCLEOTIDE SEQUENCE [LARGE SCALE GENOMIC DNA]</scope>
    <source>
        <strain evidence="15">dk17</strain>
    </source>
</reference>
<dbReference type="Gene3D" id="3.30.565.10">
    <property type="entry name" value="Histidine kinase-like ATPase, C-terminal domain"/>
    <property type="match status" value="1"/>
</dbReference>
<dbReference type="GO" id="GO:0005524">
    <property type="term" value="F:ATP binding"/>
    <property type="evidence" value="ECO:0007669"/>
    <property type="project" value="UniProtKB-KW"/>
</dbReference>
<dbReference type="SMART" id="SM00091">
    <property type="entry name" value="PAS"/>
    <property type="match status" value="2"/>
</dbReference>
<evidence type="ECO:0000256" key="6">
    <source>
        <dbReference type="ARBA" id="ARBA00022741"/>
    </source>
</evidence>
<dbReference type="PANTHER" id="PTHR42878:SF7">
    <property type="entry name" value="SENSOR HISTIDINE KINASE GLRK"/>
    <property type="match status" value="1"/>
</dbReference>
<dbReference type="SUPFAM" id="SSF55785">
    <property type="entry name" value="PYP-like sensor domain (PAS domain)"/>
    <property type="match status" value="2"/>
</dbReference>
<dbReference type="EMBL" id="VOEJ01000003">
    <property type="protein sequence ID" value="TWR29769.1"/>
    <property type="molecule type" value="Genomic_DNA"/>
</dbReference>
<name>A0A563UET3_9SPHI</name>
<evidence type="ECO:0000256" key="8">
    <source>
        <dbReference type="ARBA" id="ARBA00022840"/>
    </source>
</evidence>
<proteinExistence type="predicted"/>
<evidence type="ECO:0000256" key="1">
    <source>
        <dbReference type="ARBA" id="ARBA00000085"/>
    </source>
</evidence>
<keyword evidence="7 14" id="KW-0418">Kinase</keyword>
<dbReference type="PRINTS" id="PR00344">
    <property type="entry name" value="BCTRLSENSOR"/>
</dbReference>
<dbReference type="GO" id="GO:0030295">
    <property type="term" value="F:protein kinase activator activity"/>
    <property type="evidence" value="ECO:0007669"/>
    <property type="project" value="TreeGrafter"/>
</dbReference>
<sequence>MRDFKVLFYDAPSPMWVFDINNLNILDVNKAATRVYGYTYKEFLGMTIAQLRPREDLEMMFSALSGLNSHRLKAGEFRHTDKNGTVFSVEIISYSVEFKGRPARVVVAQNIDDRRAIAGQLEITQAKLNKILETTGVGFFQVDVNHRIIYWNYAAEVMIGYQREYVIGKDLWEIFAEARHTDFDTKLEEAIAQNTKVEFTYYFWPVQKWLNISAYPLADGLIVHFRDITESKLYEERLLEKIEQMQEISYFNSHYIRKPVASLLGLASLIINGNVADNEYREVAGHIEACSVELDEVLHKINNKVNDEFANSLFEQVETFSITQLLKKIAKDFKRAGINQHIVVKGCSKSIDFFGNRQGLEIAVKCLIDNAVKFSEPTSNIELCLEIIGGNVILSVRDFGVGINRQLVNTIFVGFTKKSVARKLGRGLAKVAEVAHRHNGAVWVESQPAKGAIFSMRLPVSSIAGHKKCHSDKGDQSLPGVEVTYNSELNYIVTDWNGFHSGHSVKTGCFKILNAVITHGCTKILNDNTHLLGTWDTAVEWVAKTYFPMLQEAGVTHVAWVYSKSTFSRLATDMTIESVAANVVTKPFEDAEEAKQWLITQPIRQYQEA</sequence>
<keyword evidence="11" id="KW-0472">Membrane</keyword>
<evidence type="ECO:0000256" key="3">
    <source>
        <dbReference type="ARBA" id="ARBA00012438"/>
    </source>
</evidence>
<dbReference type="InterPro" id="IPR050351">
    <property type="entry name" value="BphY/WalK/GraS-like"/>
</dbReference>
<dbReference type="GO" id="GO:0007234">
    <property type="term" value="P:osmosensory signaling via phosphorelay pathway"/>
    <property type="evidence" value="ECO:0007669"/>
    <property type="project" value="TreeGrafter"/>
</dbReference>
<feature type="domain" description="PAS" evidence="13">
    <location>
        <begin position="1"/>
        <end position="71"/>
    </location>
</feature>
<comment type="catalytic activity">
    <reaction evidence="1">
        <text>ATP + protein L-histidine = ADP + protein N-phospho-L-histidine.</text>
        <dbReference type="EC" id="2.7.13.3"/>
    </reaction>
</comment>
<dbReference type="SUPFAM" id="SSF55874">
    <property type="entry name" value="ATPase domain of HSP90 chaperone/DNA topoisomerase II/histidine kinase"/>
    <property type="match status" value="1"/>
</dbReference>
<dbReference type="Gene3D" id="3.30.450.20">
    <property type="entry name" value="PAS domain"/>
    <property type="match status" value="2"/>
</dbReference>
<evidence type="ECO:0000256" key="9">
    <source>
        <dbReference type="ARBA" id="ARBA00022989"/>
    </source>
</evidence>
<dbReference type="NCBIfam" id="TIGR00229">
    <property type="entry name" value="sensory_box"/>
    <property type="match status" value="2"/>
</dbReference>
<dbReference type="Pfam" id="PF00989">
    <property type="entry name" value="PAS"/>
    <property type="match status" value="1"/>
</dbReference>
<evidence type="ECO:0000256" key="10">
    <source>
        <dbReference type="ARBA" id="ARBA00023012"/>
    </source>
</evidence>
<dbReference type="GO" id="GO:0000156">
    <property type="term" value="F:phosphorelay response regulator activity"/>
    <property type="evidence" value="ECO:0007669"/>
    <property type="project" value="TreeGrafter"/>
</dbReference>